<dbReference type="GO" id="GO:0003724">
    <property type="term" value="F:RNA helicase activity"/>
    <property type="evidence" value="ECO:0007669"/>
    <property type="project" value="InterPro"/>
</dbReference>
<feature type="domain" description="Helicase ATP-binding" evidence="8">
    <location>
        <begin position="66"/>
        <end position="235"/>
    </location>
</feature>
<accession>A0A1G2T9K5</accession>
<keyword evidence="1 7" id="KW-0547">Nucleotide-binding</keyword>
<dbReference type="PANTHER" id="PTHR47959:SF13">
    <property type="entry name" value="ATP-DEPENDENT RNA HELICASE RHLE"/>
    <property type="match status" value="1"/>
</dbReference>
<feature type="domain" description="Helicase C-terminal" evidence="9">
    <location>
        <begin position="259"/>
        <end position="377"/>
    </location>
</feature>
<dbReference type="SUPFAM" id="SSF52540">
    <property type="entry name" value="P-loop containing nucleoside triphosphate hydrolases"/>
    <property type="match status" value="1"/>
</dbReference>
<evidence type="ECO:0000259" key="9">
    <source>
        <dbReference type="PROSITE" id="PS51194"/>
    </source>
</evidence>
<dbReference type="PROSITE" id="PS51194">
    <property type="entry name" value="HELICASE_CTER"/>
    <property type="match status" value="1"/>
</dbReference>
<dbReference type="InterPro" id="IPR050079">
    <property type="entry name" value="DEAD_box_RNA_helicase"/>
</dbReference>
<gene>
    <name evidence="11" type="ORF">A2W58_01015</name>
</gene>
<feature type="short sequence motif" description="Q motif" evidence="6">
    <location>
        <begin position="35"/>
        <end position="63"/>
    </location>
</feature>
<keyword evidence="2 7" id="KW-0378">Hydrolase</keyword>
<keyword evidence="3 7" id="KW-0347">Helicase</keyword>
<dbReference type="GO" id="GO:0016787">
    <property type="term" value="F:hydrolase activity"/>
    <property type="evidence" value="ECO:0007669"/>
    <property type="project" value="UniProtKB-KW"/>
</dbReference>
<dbReference type="CDD" id="cd18787">
    <property type="entry name" value="SF2_C_DEAD"/>
    <property type="match status" value="1"/>
</dbReference>
<dbReference type="AlphaFoldDB" id="A0A1G2T9K5"/>
<dbReference type="GO" id="GO:0005829">
    <property type="term" value="C:cytosol"/>
    <property type="evidence" value="ECO:0007669"/>
    <property type="project" value="TreeGrafter"/>
</dbReference>
<dbReference type="InterPro" id="IPR044742">
    <property type="entry name" value="DEAD/DEAH_RhlB"/>
</dbReference>
<evidence type="ECO:0000313" key="11">
    <source>
        <dbReference type="EMBL" id="OHA93956.1"/>
    </source>
</evidence>
<dbReference type="GO" id="GO:0005524">
    <property type="term" value="F:ATP binding"/>
    <property type="evidence" value="ECO:0007669"/>
    <property type="project" value="UniProtKB-KW"/>
</dbReference>
<dbReference type="GO" id="GO:0003676">
    <property type="term" value="F:nucleic acid binding"/>
    <property type="evidence" value="ECO:0007669"/>
    <property type="project" value="InterPro"/>
</dbReference>
<dbReference type="PANTHER" id="PTHR47959">
    <property type="entry name" value="ATP-DEPENDENT RNA HELICASE RHLE-RELATED"/>
    <property type="match status" value="1"/>
</dbReference>
<dbReference type="InterPro" id="IPR011545">
    <property type="entry name" value="DEAD/DEAH_box_helicase_dom"/>
</dbReference>
<keyword evidence="4 7" id="KW-0067">ATP-binding</keyword>
<name>A0A1G2T9K5_9BACT</name>
<dbReference type="Gene3D" id="3.40.50.300">
    <property type="entry name" value="P-loop containing nucleotide triphosphate hydrolases"/>
    <property type="match status" value="2"/>
</dbReference>
<evidence type="ECO:0000256" key="6">
    <source>
        <dbReference type="PROSITE-ProRule" id="PRU00552"/>
    </source>
</evidence>
<evidence type="ECO:0000256" key="2">
    <source>
        <dbReference type="ARBA" id="ARBA00022801"/>
    </source>
</evidence>
<dbReference type="EMBL" id="MHVL01000005">
    <property type="protein sequence ID" value="OHA93956.1"/>
    <property type="molecule type" value="Genomic_DNA"/>
</dbReference>
<comment type="caution">
    <text evidence="11">The sequence shown here is derived from an EMBL/GenBank/DDBJ whole genome shotgun (WGS) entry which is preliminary data.</text>
</comment>
<comment type="similarity">
    <text evidence="5 7">Belongs to the DEAD box helicase family.</text>
</comment>
<evidence type="ECO:0000313" key="12">
    <source>
        <dbReference type="Proteomes" id="UP000179264"/>
    </source>
</evidence>
<sequence>MRSGGGRGRSDNIHPSRFVNRAVITEKAEHFVPEHNFTDFQVEENLKKNIVSKGYVTPTPIQDKTIPHILKGQDVVGIANTGTGKTAAYLVPLIHKVLTHPKENVLIMVPTRELALQIQEELKDFTIGMRLYSVVCVGGTSIGNQIRDLRYRNEFVIGTPGRLKDLIERKVLNLSFFKTVVLDEADRMLDMGFINDMRNIMAQMPKPRHTLFFSATLSGEIEKLIKEFLREPVMISVKTQDTAKGVDQDVVRVSRGDNKLDVLHSMLIQPDFGKVLIFGRTKHGVEKLTKLLVGRGFKAESIHGNKNQSGRQRSLKLFKEGKVQILVATDVAARGLDISDVSHVINFDLPATYDDYVHRIGRTGRAGKSGKALTFVE</sequence>
<evidence type="ECO:0000259" key="10">
    <source>
        <dbReference type="PROSITE" id="PS51195"/>
    </source>
</evidence>
<dbReference type="InterPro" id="IPR014014">
    <property type="entry name" value="RNA_helicase_DEAD_Q_motif"/>
</dbReference>
<dbReference type="InterPro" id="IPR001650">
    <property type="entry name" value="Helicase_C-like"/>
</dbReference>
<evidence type="ECO:0000259" key="8">
    <source>
        <dbReference type="PROSITE" id="PS51192"/>
    </source>
</evidence>
<dbReference type="SMART" id="SM00490">
    <property type="entry name" value="HELICc"/>
    <property type="match status" value="1"/>
</dbReference>
<evidence type="ECO:0000256" key="3">
    <source>
        <dbReference type="ARBA" id="ARBA00022806"/>
    </source>
</evidence>
<dbReference type="PROSITE" id="PS00039">
    <property type="entry name" value="DEAD_ATP_HELICASE"/>
    <property type="match status" value="1"/>
</dbReference>
<dbReference type="PROSITE" id="PS51192">
    <property type="entry name" value="HELICASE_ATP_BIND_1"/>
    <property type="match status" value="1"/>
</dbReference>
<dbReference type="Proteomes" id="UP000179264">
    <property type="component" value="Unassembled WGS sequence"/>
</dbReference>
<dbReference type="Pfam" id="PF00270">
    <property type="entry name" value="DEAD"/>
    <property type="match status" value="1"/>
</dbReference>
<evidence type="ECO:0000256" key="1">
    <source>
        <dbReference type="ARBA" id="ARBA00022741"/>
    </source>
</evidence>
<evidence type="ECO:0008006" key="13">
    <source>
        <dbReference type="Google" id="ProtNLM"/>
    </source>
</evidence>
<feature type="domain" description="DEAD-box RNA helicase Q" evidence="10">
    <location>
        <begin position="35"/>
        <end position="63"/>
    </location>
</feature>
<dbReference type="PROSITE" id="PS51195">
    <property type="entry name" value="Q_MOTIF"/>
    <property type="match status" value="1"/>
</dbReference>
<protein>
    <recommendedName>
        <fullName evidence="13">RNA helicase</fullName>
    </recommendedName>
</protein>
<evidence type="ECO:0000256" key="4">
    <source>
        <dbReference type="ARBA" id="ARBA00022840"/>
    </source>
</evidence>
<dbReference type="SMART" id="SM00487">
    <property type="entry name" value="DEXDc"/>
    <property type="match status" value="1"/>
</dbReference>
<dbReference type="InterPro" id="IPR014001">
    <property type="entry name" value="Helicase_ATP-bd"/>
</dbReference>
<evidence type="ECO:0000256" key="7">
    <source>
        <dbReference type="RuleBase" id="RU000492"/>
    </source>
</evidence>
<dbReference type="InterPro" id="IPR000629">
    <property type="entry name" value="RNA-helicase_DEAD-box_CS"/>
</dbReference>
<proteinExistence type="inferred from homology"/>
<reference evidence="11 12" key="1">
    <citation type="journal article" date="2016" name="Nat. Commun.">
        <title>Thousands of microbial genomes shed light on interconnected biogeochemical processes in an aquifer system.</title>
        <authorList>
            <person name="Anantharaman K."/>
            <person name="Brown C.T."/>
            <person name="Hug L.A."/>
            <person name="Sharon I."/>
            <person name="Castelle C.J."/>
            <person name="Probst A.J."/>
            <person name="Thomas B.C."/>
            <person name="Singh A."/>
            <person name="Wilkins M.J."/>
            <person name="Karaoz U."/>
            <person name="Brodie E.L."/>
            <person name="Williams K.H."/>
            <person name="Hubbard S.S."/>
            <person name="Banfield J.F."/>
        </authorList>
    </citation>
    <scope>NUCLEOTIDE SEQUENCE [LARGE SCALE GENOMIC DNA]</scope>
</reference>
<evidence type="ECO:0000256" key="5">
    <source>
        <dbReference type="ARBA" id="ARBA00038437"/>
    </source>
</evidence>
<dbReference type="InterPro" id="IPR027417">
    <property type="entry name" value="P-loop_NTPase"/>
</dbReference>
<organism evidence="11 12">
    <name type="scientific">Candidatus Zambryskibacteria bacterium RIFCSPHIGHO2_02_38_10.5</name>
    <dbReference type="NCBI Taxonomy" id="1802742"/>
    <lineage>
        <taxon>Bacteria</taxon>
        <taxon>Candidatus Zambryskiibacteriota</taxon>
    </lineage>
</organism>
<dbReference type="CDD" id="cd00268">
    <property type="entry name" value="DEADc"/>
    <property type="match status" value="1"/>
</dbReference>
<dbReference type="Pfam" id="PF00271">
    <property type="entry name" value="Helicase_C"/>
    <property type="match status" value="1"/>
</dbReference>